<name>A0ABT5AR80_9CYAN</name>
<accession>A0ABT5AR80</accession>
<dbReference type="Gene3D" id="3.30.479.10">
    <property type="entry name" value="6-pyruvoyl tetrahydropterin synthase/QueD"/>
    <property type="match status" value="3"/>
</dbReference>
<evidence type="ECO:0000256" key="6">
    <source>
        <dbReference type="ARBA" id="ARBA00022723"/>
    </source>
</evidence>
<evidence type="ECO:0000256" key="3">
    <source>
        <dbReference type="ARBA" id="ARBA00008900"/>
    </source>
</evidence>
<gene>
    <name evidence="11" type="ORF">PN457_08960</name>
</gene>
<keyword evidence="12" id="KW-1185">Reference proteome</keyword>
<comment type="caution">
    <text evidence="11">The sequence shown here is derived from an EMBL/GenBank/DDBJ whole genome shotgun (WGS) entry which is preliminary data.</text>
</comment>
<comment type="catalytic activity">
    <reaction evidence="10">
        <text>7,8-dihydroneopterin 3'-triphosphate + H2O = 6-carboxy-5,6,7,8-tetrahydropterin + triphosphate + acetaldehyde + 2 H(+)</text>
        <dbReference type="Rhea" id="RHEA:27966"/>
        <dbReference type="ChEBI" id="CHEBI:15343"/>
        <dbReference type="ChEBI" id="CHEBI:15377"/>
        <dbReference type="ChEBI" id="CHEBI:15378"/>
        <dbReference type="ChEBI" id="CHEBI:18036"/>
        <dbReference type="ChEBI" id="CHEBI:58462"/>
        <dbReference type="ChEBI" id="CHEBI:61032"/>
        <dbReference type="EC" id="4.1.2.50"/>
    </reaction>
</comment>
<dbReference type="Proteomes" id="UP001212499">
    <property type="component" value="Unassembled WGS sequence"/>
</dbReference>
<dbReference type="Pfam" id="PF01242">
    <property type="entry name" value="PTPS"/>
    <property type="match status" value="3"/>
</dbReference>
<evidence type="ECO:0000256" key="9">
    <source>
        <dbReference type="ARBA" id="ARBA00031449"/>
    </source>
</evidence>
<keyword evidence="6" id="KW-0479">Metal-binding</keyword>
<dbReference type="PANTHER" id="PTHR12589">
    <property type="entry name" value="PYRUVOYL TETRAHYDROBIOPTERIN SYNTHASE"/>
    <property type="match status" value="1"/>
</dbReference>
<evidence type="ECO:0000256" key="8">
    <source>
        <dbReference type="ARBA" id="ARBA00023239"/>
    </source>
</evidence>
<evidence type="ECO:0000313" key="12">
    <source>
        <dbReference type="Proteomes" id="UP001212499"/>
    </source>
</evidence>
<dbReference type="PANTHER" id="PTHR12589:SF7">
    <property type="entry name" value="6-PYRUVOYL TETRAHYDROBIOPTERIN SYNTHASE"/>
    <property type="match status" value="1"/>
</dbReference>
<sequence>MQCIVNRRAQFLASHRYWLPELSEAENMAKFGLSAKFPGQGHNYVVFISMSGELDEYGMVLNLSDVKHIIKREATGQLDFSYLNEVWPEFQQTLPTTENIAHVIWQRLAPHLPLVRVQLLEHSQLWADYTGEGKKVALTVRSHFSAAHRLAPNLSAEKYGKCTRTHGHNYHLEVTVEGEIDPRTGMIVDLAAVNRVVEDYVLELLDHSCLNEDIPYFAESEIVPTTENIALYISNLLRSPIHDLGVNLSRVKLFESHELWVDYNIGETETSLTVATHFSAAHRLAHPNLSLEKNLEIYGKCGRVNGHGHNYHLEVTLKGEIDPRTGMVVDLGALNRVIADYVLEPFDHGFLNKDVPYFAEVVPTAENIALHITNLLRSPVEELGARLHKIKLTESPNNSCEIYCTQSDTNTVNAVKSEPVLV</sequence>
<dbReference type="InterPro" id="IPR007115">
    <property type="entry name" value="6-PTP_synth/QueD"/>
</dbReference>
<comment type="similarity">
    <text evidence="3">Belongs to the PTPS family. QueD subfamily.</text>
</comment>
<proteinExistence type="inferred from homology"/>
<protein>
    <recommendedName>
        <fullName evidence="5">6-carboxy-5,6,7,8-tetrahydropterin synthase</fullName>
        <ecNumber evidence="4">4.1.2.50</ecNumber>
    </recommendedName>
    <alternativeName>
        <fullName evidence="9">Queuosine biosynthesis protein QueD</fullName>
    </alternativeName>
</protein>
<dbReference type="RefSeq" id="WP_271732766.1">
    <property type="nucleotide sequence ID" value="NZ_JAQMUH010000096.1"/>
</dbReference>
<evidence type="ECO:0000256" key="10">
    <source>
        <dbReference type="ARBA" id="ARBA00048807"/>
    </source>
</evidence>
<keyword evidence="8" id="KW-0456">Lyase</keyword>
<dbReference type="EMBL" id="JAQMUH010000096">
    <property type="protein sequence ID" value="MDB9539785.1"/>
    <property type="molecule type" value="Genomic_DNA"/>
</dbReference>
<dbReference type="SUPFAM" id="SSF55620">
    <property type="entry name" value="Tetrahydrobiopterin biosynthesis enzymes-like"/>
    <property type="match status" value="3"/>
</dbReference>
<organism evidence="11 12">
    <name type="scientific">Anabaenopsis arnoldii</name>
    <dbReference type="NCBI Taxonomy" id="2152938"/>
    <lineage>
        <taxon>Bacteria</taxon>
        <taxon>Bacillati</taxon>
        <taxon>Cyanobacteriota</taxon>
        <taxon>Cyanophyceae</taxon>
        <taxon>Nostocales</taxon>
        <taxon>Nodulariaceae</taxon>
        <taxon>Anabaenopsis</taxon>
    </lineage>
</organism>
<comment type="cofactor">
    <cofactor evidence="1">
        <name>Zn(2+)</name>
        <dbReference type="ChEBI" id="CHEBI:29105"/>
    </cofactor>
</comment>
<reference evidence="11 12" key="1">
    <citation type="submission" date="2023-01" db="EMBL/GenBank/DDBJ databases">
        <title>Genomes from the Australian National Cyanobacteria Reference Collection.</title>
        <authorList>
            <person name="Willis A."/>
            <person name="Lee E.M.F."/>
        </authorList>
    </citation>
    <scope>NUCLEOTIDE SEQUENCE [LARGE SCALE GENOMIC DNA]</scope>
    <source>
        <strain evidence="11 12">CS-1033</strain>
    </source>
</reference>
<evidence type="ECO:0000256" key="1">
    <source>
        <dbReference type="ARBA" id="ARBA00001947"/>
    </source>
</evidence>
<evidence type="ECO:0000313" key="11">
    <source>
        <dbReference type="EMBL" id="MDB9539785.1"/>
    </source>
</evidence>
<evidence type="ECO:0000256" key="5">
    <source>
        <dbReference type="ARBA" id="ARBA00018141"/>
    </source>
</evidence>
<evidence type="ECO:0000256" key="7">
    <source>
        <dbReference type="ARBA" id="ARBA00022833"/>
    </source>
</evidence>
<keyword evidence="7" id="KW-0862">Zinc</keyword>
<evidence type="ECO:0000256" key="2">
    <source>
        <dbReference type="ARBA" id="ARBA00005061"/>
    </source>
</evidence>
<dbReference type="InterPro" id="IPR038418">
    <property type="entry name" value="6-PTP_synth/QueD_sf"/>
</dbReference>
<comment type="pathway">
    <text evidence="2">Purine metabolism; 7-cyano-7-deazaguanine biosynthesis.</text>
</comment>
<dbReference type="EC" id="4.1.2.50" evidence="4"/>
<evidence type="ECO:0000256" key="4">
    <source>
        <dbReference type="ARBA" id="ARBA00012982"/>
    </source>
</evidence>